<dbReference type="Gene3D" id="3.40.720.10">
    <property type="entry name" value="Alkaline Phosphatase, subunit A"/>
    <property type="match status" value="1"/>
</dbReference>
<dbReference type="AlphaFoldDB" id="A0A8K0K0N3"/>
<evidence type="ECO:0000313" key="9">
    <source>
        <dbReference type="EMBL" id="KAG8226112.1"/>
    </source>
</evidence>
<sequence length="576" mass="64823">MNPKALLWILANLYALIDGCQAQSKTERPHIIFIIADDLGWNDVGFHGSNQIPTPNIDALSYRGVILNNYYVAPLCTPSRSALMTGKYPIHTGMQHYVLLNWEARGLPLSERILPEYLKDLGYATHAVGKWHLGFYKKEYTPEYRGFDSHVGHWTGQQDYYDHTATEEHFWGLDMHRGLDPARDIHGIYSTEFYTNEAVKVINSHGDLLNNSEEKQKKPLFLYLAHTAVHSGNYYNPLPAPDETVEQFSGIKDYKRRRYAAIVHWLDESVGRVVEALGENGMLDESIIIFTTDNGGAAAGFDSNFASNWPLKGGKYSLWEGGTRGAASIWSPLLKKTGRVSEQLMHISDWLPTLMSAVNSSTEGLSRIDGFDSWKALSHDIPTARKEALLNIDSINDDAAIRRGDWKVVVGSALNGSWNDWYGPSGREEEYNVDLVLNSKVSKSMDSYGFFLSADQIAHLRNSATVKCDTDAELIKDAGDMKGDMIGPPIPCYELIKPCLFNIKYDPCERRNLAELYPEKLEELLSVLTKYNSTAIPPNNMPMDPYSDPSFWDYTWTNFGDKISNSKINEESCSVV</sequence>
<evidence type="ECO:0000256" key="1">
    <source>
        <dbReference type="ARBA" id="ARBA00001913"/>
    </source>
</evidence>
<keyword evidence="5" id="KW-0106">Calcium</keyword>
<dbReference type="InterPro" id="IPR017850">
    <property type="entry name" value="Alkaline_phosphatase_core_sf"/>
</dbReference>
<evidence type="ECO:0000256" key="5">
    <source>
        <dbReference type="ARBA" id="ARBA00022837"/>
    </source>
</evidence>
<dbReference type="Pfam" id="PF00884">
    <property type="entry name" value="Sulfatase"/>
    <property type="match status" value="1"/>
</dbReference>
<gene>
    <name evidence="9" type="ORF">J437_LFUL006742</name>
</gene>
<feature type="signal peptide" evidence="7">
    <location>
        <begin position="1"/>
        <end position="22"/>
    </location>
</feature>
<dbReference type="InterPro" id="IPR047115">
    <property type="entry name" value="ARSB"/>
</dbReference>
<keyword evidence="10" id="KW-1185">Reference proteome</keyword>
<evidence type="ECO:0000259" key="8">
    <source>
        <dbReference type="Pfam" id="PF00884"/>
    </source>
</evidence>
<accession>A0A8K0K0N3</accession>
<dbReference type="Proteomes" id="UP000792457">
    <property type="component" value="Unassembled WGS sequence"/>
</dbReference>
<dbReference type="PROSITE" id="PS00523">
    <property type="entry name" value="SULFATASE_1"/>
    <property type="match status" value="1"/>
</dbReference>
<evidence type="ECO:0000256" key="7">
    <source>
        <dbReference type="SAM" id="SignalP"/>
    </source>
</evidence>
<organism evidence="9 10">
    <name type="scientific">Ladona fulva</name>
    <name type="common">Scarce chaser dragonfly</name>
    <name type="synonym">Libellula fulva</name>
    <dbReference type="NCBI Taxonomy" id="123851"/>
    <lineage>
        <taxon>Eukaryota</taxon>
        <taxon>Metazoa</taxon>
        <taxon>Ecdysozoa</taxon>
        <taxon>Arthropoda</taxon>
        <taxon>Hexapoda</taxon>
        <taxon>Insecta</taxon>
        <taxon>Pterygota</taxon>
        <taxon>Palaeoptera</taxon>
        <taxon>Odonata</taxon>
        <taxon>Epiprocta</taxon>
        <taxon>Anisoptera</taxon>
        <taxon>Libelluloidea</taxon>
        <taxon>Libellulidae</taxon>
        <taxon>Ladona</taxon>
    </lineage>
</organism>
<dbReference type="InterPro" id="IPR000917">
    <property type="entry name" value="Sulfatase_N"/>
</dbReference>
<dbReference type="SUPFAM" id="SSF53649">
    <property type="entry name" value="Alkaline phosphatase-like"/>
    <property type="match status" value="1"/>
</dbReference>
<name>A0A8K0K0N3_LADFU</name>
<keyword evidence="7" id="KW-0732">Signal</keyword>
<dbReference type="OrthoDB" id="103349at2759"/>
<dbReference type="PANTHER" id="PTHR10342:SF273">
    <property type="entry name" value="RE14504P"/>
    <property type="match status" value="1"/>
</dbReference>
<keyword evidence="3" id="KW-0479">Metal-binding</keyword>
<dbReference type="PROSITE" id="PS00149">
    <property type="entry name" value="SULFATASE_2"/>
    <property type="match status" value="1"/>
</dbReference>
<dbReference type="GO" id="GO:0008484">
    <property type="term" value="F:sulfuric ester hydrolase activity"/>
    <property type="evidence" value="ECO:0007669"/>
    <property type="project" value="InterPro"/>
</dbReference>
<keyword evidence="4" id="KW-0378">Hydrolase</keyword>
<dbReference type="EMBL" id="KZ308267">
    <property type="protein sequence ID" value="KAG8226112.1"/>
    <property type="molecule type" value="Genomic_DNA"/>
</dbReference>
<feature type="chain" id="PRO_5035458455" description="Sulfatase N-terminal domain-containing protein" evidence="7">
    <location>
        <begin position="23"/>
        <end position="576"/>
    </location>
</feature>
<evidence type="ECO:0000256" key="6">
    <source>
        <dbReference type="ARBA" id="ARBA00023180"/>
    </source>
</evidence>
<comment type="cofactor">
    <cofactor evidence="1">
        <name>Ca(2+)</name>
        <dbReference type="ChEBI" id="CHEBI:29108"/>
    </cofactor>
</comment>
<protein>
    <recommendedName>
        <fullName evidence="8">Sulfatase N-terminal domain-containing protein</fullName>
    </recommendedName>
</protein>
<keyword evidence="6" id="KW-0325">Glycoprotein</keyword>
<dbReference type="GO" id="GO:0046872">
    <property type="term" value="F:metal ion binding"/>
    <property type="evidence" value="ECO:0007669"/>
    <property type="project" value="UniProtKB-KW"/>
</dbReference>
<comment type="caution">
    <text evidence="9">The sequence shown here is derived from an EMBL/GenBank/DDBJ whole genome shotgun (WGS) entry which is preliminary data.</text>
</comment>
<dbReference type="CDD" id="cd16029">
    <property type="entry name" value="4-S"/>
    <property type="match status" value="1"/>
</dbReference>
<comment type="similarity">
    <text evidence="2">Belongs to the sulfatase family.</text>
</comment>
<evidence type="ECO:0000313" key="10">
    <source>
        <dbReference type="Proteomes" id="UP000792457"/>
    </source>
</evidence>
<dbReference type="Gene3D" id="3.30.1120.10">
    <property type="match status" value="1"/>
</dbReference>
<evidence type="ECO:0000256" key="3">
    <source>
        <dbReference type="ARBA" id="ARBA00022723"/>
    </source>
</evidence>
<dbReference type="InterPro" id="IPR024607">
    <property type="entry name" value="Sulfatase_CS"/>
</dbReference>
<reference evidence="9" key="1">
    <citation type="submission" date="2013-04" db="EMBL/GenBank/DDBJ databases">
        <authorList>
            <person name="Qu J."/>
            <person name="Murali S.C."/>
            <person name="Bandaranaike D."/>
            <person name="Bellair M."/>
            <person name="Blankenburg K."/>
            <person name="Chao H."/>
            <person name="Dinh H."/>
            <person name="Doddapaneni H."/>
            <person name="Downs B."/>
            <person name="Dugan-Rocha S."/>
            <person name="Elkadiri S."/>
            <person name="Gnanaolivu R.D."/>
            <person name="Hernandez B."/>
            <person name="Javaid M."/>
            <person name="Jayaseelan J.C."/>
            <person name="Lee S."/>
            <person name="Li M."/>
            <person name="Ming W."/>
            <person name="Munidasa M."/>
            <person name="Muniz J."/>
            <person name="Nguyen L."/>
            <person name="Ongeri F."/>
            <person name="Osuji N."/>
            <person name="Pu L.-L."/>
            <person name="Puazo M."/>
            <person name="Qu C."/>
            <person name="Quiroz J."/>
            <person name="Raj R."/>
            <person name="Weissenberger G."/>
            <person name="Xin Y."/>
            <person name="Zou X."/>
            <person name="Han Y."/>
            <person name="Richards S."/>
            <person name="Worley K."/>
            <person name="Muzny D."/>
            <person name="Gibbs R."/>
        </authorList>
    </citation>
    <scope>NUCLEOTIDE SEQUENCE</scope>
    <source>
        <strain evidence="9">Sampled in the wild</strain>
    </source>
</reference>
<evidence type="ECO:0000256" key="2">
    <source>
        <dbReference type="ARBA" id="ARBA00008779"/>
    </source>
</evidence>
<dbReference type="PANTHER" id="PTHR10342">
    <property type="entry name" value="ARYLSULFATASE"/>
    <property type="match status" value="1"/>
</dbReference>
<evidence type="ECO:0000256" key="4">
    <source>
        <dbReference type="ARBA" id="ARBA00022801"/>
    </source>
</evidence>
<proteinExistence type="inferred from homology"/>
<feature type="domain" description="Sulfatase N-terminal" evidence="8">
    <location>
        <begin position="29"/>
        <end position="359"/>
    </location>
</feature>
<reference evidence="9" key="2">
    <citation type="submission" date="2017-10" db="EMBL/GenBank/DDBJ databases">
        <title>Ladona fulva Genome sequencing and assembly.</title>
        <authorList>
            <person name="Murali S."/>
            <person name="Richards S."/>
            <person name="Bandaranaike D."/>
            <person name="Bellair M."/>
            <person name="Blankenburg K."/>
            <person name="Chao H."/>
            <person name="Dinh H."/>
            <person name="Doddapaneni H."/>
            <person name="Dugan-Rocha S."/>
            <person name="Elkadiri S."/>
            <person name="Gnanaolivu R."/>
            <person name="Hernandez B."/>
            <person name="Skinner E."/>
            <person name="Javaid M."/>
            <person name="Lee S."/>
            <person name="Li M."/>
            <person name="Ming W."/>
            <person name="Munidasa M."/>
            <person name="Muniz J."/>
            <person name="Nguyen L."/>
            <person name="Hughes D."/>
            <person name="Osuji N."/>
            <person name="Pu L.-L."/>
            <person name="Puazo M."/>
            <person name="Qu C."/>
            <person name="Quiroz J."/>
            <person name="Raj R."/>
            <person name="Weissenberger G."/>
            <person name="Xin Y."/>
            <person name="Zou X."/>
            <person name="Han Y."/>
            <person name="Worley K."/>
            <person name="Muzny D."/>
            <person name="Gibbs R."/>
        </authorList>
    </citation>
    <scope>NUCLEOTIDE SEQUENCE</scope>
    <source>
        <strain evidence="9">Sampled in the wild</strain>
    </source>
</reference>